<evidence type="ECO:0000256" key="1">
    <source>
        <dbReference type="SAM" id="MobiDB-lite"/>
    </source>
</evidence>
<sequence>MPAFAYPMMKFDDDDKQMSWKTLVNTVVQKPHEKVIPVQQMLNLLKDQYDEYSDVMKAFTFGWKLNRQGKGMSTIKDKIKRIEEARLQKWTVKCLLHHKSTSICGERDKNFMRVRENLYRLPQKFAFFLIDDDNEDIWQCLKRQVSHPNFLHYLPMEEQNKRLKLERQEKSRKGTNGEVLKLIDEEEKLREESKSIADSFALDYQIPEQIKEAEKKALQEIMDQEYEAKIKRDLAIKEMNMNIANYKFNRRKFGRDNQSRNLINQDSEGQIELNDKINQFKDSITQQQMDELRQRKFVQESIKKQKDKLFQQQYQQKNKNNPLFRKIYRYRDWKNIYLDRSNFNTIDGSRNPLQSIERSNIYQQNAEKPSLQSFASPVSASLNQDSFLDQIMNKTSQLSSNQRYQQSFYSNKSSQKKSRQRDSSSQFSSQYQQKNVYKNIENTEFSSRINYSFNQGSLGVSLNAQPKSKRISRRYTSIINSLSRYT</sequence>
<feature type="compositionally biased region" description="Low complexity" evidence="1">
    <location>
        <begin position="423"/>
        <end position="432"/>
    </location>
</feature>
<dbReference type="Proteomes" id="UP000039865">
    <property type="component" value="Unassembled WGS sequence"/>
</dbReference>
<dbReference type="AlphaFoldDB" id="A0A078AWN4"/>
<evidence type="ECO:0000313" key="3">
    <source>
        <dbReference type="Proteomes" id="UP000039865"/>
    </source>
</evidence>
<accession>A0A078AWN4</accession>
<feature type="region of interest" description="Disordered" evidence="1">
    <location>
        <begin position="410"/>
        <end position="432"/>
    </location>
</feature>
<evidence type="ECO:0000313" key="2">
    <source>
        <dbReference type="EMBL" id="CDW86446.1"/>
    </source>
</evidence>
<gene>
    <name evidence="2" type="primary">Contig19668.g20854</name>
    <name evidence="2" type="ORF">STYLEM_15541</name>
</gene>
<keyword evidence="3" id="KW-1185">Reference proteome</keyword>
<name>A0A078AWN4_STYLE</name>
<reference evidence="2 3" key="1">
    <citation type="submission" date="2014-06" db="EMBL/GenBank/DDBJ databases">
        <authorList>
            <person name="Swart Estienne"/>
        </authorList>
    </citation>
    <scope>NUCLEOTIDE SEQUENCE [LARGE SCALE GENOMIC DNA]</scope>
    <source>
        <strain evidence="2 3">130c</strain>
    </source>
</reference>
<dbReference type="EMBL" id="CCKQ01014651">
    <property type="protein sequence ID" value="CDW86446.1"/>
    <property type="molecule type" value="Genomic_DNA"/>
</dbReference>
<protein>
    <submittedName>
        <fullName evidence="2">Uncharacterized protein</fullName>
    </submittedName>
</protein>
<proteinExistence type="predicted"/>
<dbReference type="InParanoid" id="A0A078AWN4"/>
<organism evidence="2 3">
    <name type="scientific">Stylonychia lemnae</name>
    <name type="common">Ciliate</name>
    <dbReference type="NCBI Taxonomy" id="5949"/>
    <lineage>
        <taxon>Eukaryota</taxon>
        <taxon>Sar</taxon>
        <taxon>Alveolata</taxon>
        <taxon>Ciliophora</taxon>
        <taxon>Intramacronucleata</taxon>
        <taxon>Spirotrichea</taxon>
        <taxon>Stichotrichia</taxon>
        <taxon>Sporadotrichida</taxon>
        <taxon>Oxytrichidae</taxon>
        <taxon>Stylonychinae</taxon>
        <taxon>Stylonychia</taxon>
    </lineage>
</organism>